<feature type="signal peptide" evidence="1">
    <location>
        <begin position="1"/>
        <end position="28"/>
    </location>
</feature>
<keyword evidence="1" id="KW-0732">Signal</keyword>
<keyword evidence="3" id="KW-1185">Reference proteome</keyword>
<organism evidence="2 3">
    <name type="scientific">Paenibacillus suaedae</name>
    <dbReference type="NCBI Taxonomy" id="3077233"/>
    <lineage>
        <taxon>Bacteria</taxon>
        <taxon>Bacillati</taxon>
        <taxon>Bacillota</taxon>
        <taxon>Bacilli</taxon>
        <taxon>Bacillales</taxon>
        <taxon>Paenibacillaceae</taxon>
        <taxon>Paenibacillus</taxon>
    </lineage>
</organism>
<evidence type="ECO:0000313" key="2">
    <source>
        <dbReference type="EMBL" id="MDT8975172.1"/>
    </source>
</evidence>
<dbReference type="AlphaFoldDB" id="A0AAJ2JVU6"/>
<gene>
    <name evidence="2" type="ORF">RQP50_02810</name>
</gene>
<comment type="caution">
    <text evidence="2">The sequence shown here is derived from an EMBL/GenBank/DDBJ whole genome shotgun (WGS) entry which is preliminary data.</text>
</comment>
<proteinExistence type="predicted"/>
<protein>
    <submittedName>
        <fullName evidence="2">Uncharacterized protein</fullName>
    </submittedName>
</protein>
<dbReference type="Proteomes" id="UP001250538">
    <property type="component" value="Unassembled WGS sequence"/>
</dbReference>
<reference evidence="3" key="1">
    <citation type="submission" date="2023-09" db="EMBL/GenBank/DDBJ databases">
        <title>Paenibacillus sp. chi10 Genome sequencing and assembly.</title>
        <authorList>
            <person name="Kim I."/>
        </authorList>
    </citation>
    <scope>NUCLEOTIDE SEQUENCE [LARGE SCALE GENOMIC DNA]</scope>
    <source>
        <strain evidence="3">chi10</strain>
    </source>
</reference>
<dbReference type="RefSeq" id="WP_021254481.1">
    <property type="nucleotide sequence ID" value="NZ_JAVYAA010000001.1"/>
</dbReference>
<dbReference type="EMBL" id="JAVYAA010000001">
    <property type="protein sequence ID" value="MDT8975172.1"/>
    <property type="molecule type" value="Genomic_DNA"/>
</dbReference>
<feature type="chain" id="PRO_5042486304" evidence="1">
    <location>
        <begin position="29"/>
        <end position="230"/>
    </location>
</feature>
<evidence type="ECO:0000313" key="3">
    <source>
        <dbReference type="Proteomes" id="UP001250538"/>
    </source>
</evidence>
<evidence type="ECO:0000256" key="1">
    <source>
        <dbReference type="SAM" id="SignalP"/>
    </source>
</evidence>
<accession>A0AAJ2JVU6</accession>
<sequence>MKQIRTWKIVLACAMVFNVFALSAGAEAAPNAAISLSSQVSVHDVVPSEYFAKYAGKYKSYEEAANAAGFAVSQVSQTRQGVLSDTVANYVKINTVDEYAALLNYYNEFSSAKNTATTSISSEFATMADGDYTIKHEKTWNDNKISWMKAYVIATYNKDRKIIGTPTTDSGLYGFHPGNSWEHKSSRSSVNVNSQRTGGSATIVGELSLYIIIDGIGRVATKELECYMSF</sequence>
<name>A0AAJ2JVU6_9BACL</name>